<organism evidence="2 3">
    <name type="scientific">Ectocarpus siliculosus</name>
    <name type="common">Brown alga</name>
    <name type="synonym">Conferva siliculosa</name>
    <dbReference type="NCBI Taxonomy" id="2880"/>
    <lineage>
        <taxon>Eukaryota</taxon>
        <taxon>Sar</taxon>
        <taxon>Stramenopiles</taxon>
        <taxon>Ochrophyta</taxon>
        <taxon>PX clade</taxon>
        <taxon>Phaeophyceae</taxon>
        <taxon>Ectocarpales</taxon>
        <taxon>Ectocarpaceae</taxon>
        <taxon>Ectocarpus</taxon>
    </lineage>
</organism>
<feature type="region of interest" description="Disordered" evidence="1">
    <location>
        <begin position="36"/>
        <end position="55"/>
    </location>
</feature>
<evidence type="ECO:0000313" key="3">
    <source>
        <dbReference type="Proteomes" id="UP000002630"/>
    </source>
</evidence>
<gene>
    <name evidence="2" type="ORF">Esi_0124_0026</name>
</gene>
<evidence type="ECO:0000256" key="1">
    <source>
        <dbReference type="SAM" id="MobiDB-lite"/>
    </source>
</evidence>
<dbReference type="InParanoid" id="D7FIX2"/>
<reference evidence="2 3" key="1">
    <citation type="journal article" date="2010" name="Nature">
        <title>The Ectocarpus genome and the independent evolution of multicellularity in brown algae.</title>
        <authorList>
            <person name="Cock J.M."/>
            <person name="Sterck L."/>
            <person name="Rouze P."/>
            <person name="Scornet D."/>
            <person name="Allen A.E."/>
            <person name="Amoutzias G."/>
            <person name="Anthouard V."/>
            <person name="Artiguenave F."/>
            <person name="Aury J.M."/>
            <person name="Badger J.H."/>
            <person name="Beszteri B."/>
            <person name="Billiau K."/>
            <person name="Bonnet E."/>
            <person name="Bothwell J.H."/>
            <person name="Bowler C."/>
            <person name="Boyen C."/>
            <person name="Brownlee C."/>
            <person name="Carrano C.J."/>
            <person name="Charrier B."/>
            <person name="Cho G.Y."/>
            <person name="Coelho S.M."/>
            <person name="Collen J."/>
            <person name="Corre E."/>
            <person name="Da Silva C."/>
            <person name="Delage L."/>
            <person name="Delaroque N."/>
            <person name="Dittami S.M."/>
            <person name="Doulbeau S."/>
            <person name="Elias M."/>
            <person name="Farnham G."/>
            <person name="Gachon C.M."/>
            <person name="Gschloessl B."/>
            <person name="Heesch S."/>
            <person name="Jabbari K."/>
            <person name="Jubin C."/>
            <person name="Kawai H."/>
            <person name="Kimura K."/>
            <person name="Kloareg B."/>
            <person name="Kupper F.C."/>
            <person name="Lang D."/>
            <person name="Le Bail A."/>
            <person name="Leblanc C."/>
            <person name="Lerouge P."/>
            <person name="Lohr M."/>
            <person name="Lopez P.J."/>
            <person name="Martens C."/>
            <person name="Maumus F."/>
            <person name="Michel G."/>
            <person name="Miranda-Saavedra D."/>
            <person name="Morales J."/>
            <person name="Moreau H."/>
            <person name="Motomura T."/>
            <person name="Nagasato C."/>
            <person name="Napoli C.A."/>
            <person name="Nelson D.R."/>
            <person name="Nyvall-Collen P."/>
            <person name="Peters A.F."/>
            <person name="Pommier C."/>
            <person name="Potin P."/>
            <person name="Poulain J."/>
            <person name="Quesneville H."/>
            <person name="Read B."/>
            <person name="Rensing S.A."/>
            <person name="Ritter A."/>
            <person name="Rousvoal S."/>
            <person name="Samanta M."/>
            <person name="Samson G."/>
            <person name="Schroeder D.C."/>
            <person name="Segurens B."/>
            <person name="Strittmatter M."/>
            <person name="Tonon T."/>
            <person name="Tregear J.W."/>
            <person name="Valentin K."/>
            <person name="von Dassow P."/>
            <person name="Yamagishi T."/>
            <person name="Van de Peer Y."/>
            <person name="Wincker P."/>
        </authorList>
    </citation>
    <scope>NUCLEOTIDE SEQUENCE [LARGE SCALE GENOMIC DNA]</scope>
    <source>
        <strain evidence="3">Ec32 / CCAP1310/4</strain>
    </source>
</reference>
<keyword evidence="3" id="KW-1185">Reference proteome</keyword>
<evidence type="ECO:0000313" key="2">
    <source>
        <dbReference type="EMBL" id="CBJ28920.1"/>
    </source>
</evidence>
<dbReference type="EMBL" id="FN647898">
    <property type="protein sequence ID" value="CBJ28920.1"/>
    <property type="molecule type" value="Genomic_DNA"/>
</dbReference>
<name>D7FIX2_ECTSI</name>
<accession>D7FIX2</accession>
<protein>
    <submittedName>
        <fullName evidence="2">Uncharacterized protein</fullName>
    </submittedName>
</protein>
<sequence>MDENIRTLEGKVGVDPDGCCRGGLAAETPPVLRPSFRSRTCKESKTSAALVPPTQ</sequence>
<dbReference type="EMBL" id="FN649759">
    <property type="protein sequence ID" value="CBJ28920.1"/>
    <property type="molecule type" value="Genomic_DNA"/>
</dbReference>
<dbReference type="AlphaFoldDB" id="D7FIX2"/>
<proteinExistence type="predicted"/>
<dbReference type="Proteomes" id="UP000002630">
    <property type="component" value="Linkage Group LG34"/>
</dbReference>